<comment type="catalytic activity">
    <reaction evidence="7 8">
        <text>L-histidinol phosphate + 2-oxoglutarate = 3-(imidazol-4-yl)-2-oxopropyl phosphate + L-glutamate</text>
        <dbReference type="Rhea" id="RHEA:23744"/>
        <dbReference type="ChEBI" id="CHEBI:16810"/>
        <dbReference type="ChEBI" id="CHEBI:29985"/>
        <dbReference type="ChEBI" id="CHEBI:57766"/>
        <dbReference type="ChEBI" id="CHEBI:57980"/>
        <dbReference type="EC" id="2.6.1.9"/>
    </reaction>
</comment>
<dbReference type="EC" id="2.6.1.9" evidence="8"/>
<keyword evidence="5 8" id="KW-0808">Transferase</keyword>
<evidence type="ECO:0000313" key="11">
    <source>
        <dbReference type="Proteomes" id="UP000663499"/>
    </source>
</evidence>
<dbReference type="GO" id="GO:0030170">
    <property type="term" value="F:pyridoxal phosphate binding"/>
    <property type="evidence" value="ECO:0007669"/>
    <property type="project" value="InterPro"/>
</dbReference>
<evidence type="ECO:0000256" key="3">
    <source>
        <dbReference type="ARBA" id="ARBA00011738"/>
    </source>
</evidence>
<evidence type="ECO:0000256" key="2">
    <source>
        <dbReference type="ARBA" id="ARBA00005011"/>
    </source>
</evidence>
<dbReference type="PANTHER" id="PTHR43643:SF3">
    <property type="entry name" value="HISTIDINOL-PHOSPHATE AMINOTRANSFERASE"/>
    <property type="match status" value="1"/>
</dbReference>
<keyword evidence="11" id="KW-1185">Reference proteome</keyword>
<dbReference type="RefSeq" id="WP_207298969.1">
    <property type="nucleotide sequence ID" value="NZ_CP071444.1"/>
</dbReference>
<dbReference type="InterPro" id="IPR005861">
    <property type="entry name" value="HisP_aminotrans"/>
</dbReference>
<feature type="modified residue" description="N6-(pyridoxal phosphate)lysine" evidence="8">
    <location>
        <position position="223"/>
    </location>
</feature>
<dbReference type="Pfam" id="PF00155">
    <property type="entry name" value="Aminotran_1_2"/>
    <property type="match status" value="1"/>
</dbReference>
<dbReference type="CDD" id="cd00609">
    <property type="entry name" value="AAT_like"/>
    <property type="match status" value="1"/>
</dbReference>
<dbReference type="SUPFAM" id="SSF53383">
    <property type="entry name" value="PLP-dependent transferases"/>
    <property type="match status" value="1"/>
</dbReference>
<dbReference type="HAMAP" id="MF_01023">
    <property type="entry name" value="HisC_aminotrans_2"/>
    <property type="match status" value="1"/>
</dbReference>
<dbReference type="InterPro" id="IPR015422">
    <property type="entry name" value="PyrdxlP-dep_Trfase_small"/>
</dbReference>
<comment type="pathway">
    <text evidence="2 8">Amino-acid biosynthesis; L-histidine biosynthesis; L-histidine from 5-phospho-alpha-D-ribose 1-diphosphate: step 7/9.</text>
</comment>
<dbReference type="Gene3D" id="3.40.640.10">
    <property type="entry name" value="Type I PLP-dependent aspartate aminotransferase-like (Major domain)"/>
    <property type="match status" value="1"/>
</dbReference>
<evidence type="ECO:0000256" key="6">
    <source>
        <dbReference type="ARBA" id="ARBA00022898"/>
    </source>
</evidence>
<dbReference type="InterPro" id="IPR001917">
    <property type="entry name" value="Aminotrans_II_pyridoxalP_BS"/>
</dbReference>
<comment type="cofactor">
    <cofactor evidence="1 8">
        <name>pyridoxal 5'-phosphate</name>
        <dbReference type="ChEBI" id="CHEBI:597326"/>
    </cofactor>
</comment>
<dbReference type="InterPro" id="IPR004839">
    <property type="entry name" value="Aminotransferase_I/II_large"/>
</dbReference>
<dbReference type="Proteomes" id="UP000663499">
    <property type="component" value="Chromosome"/>
</dbReference>
<dbReference type="GO" id="GO:0004400">
    <property type="term" value="F:histidinol-phosphate transaminase activity"/>
    <property type="evidence" value="ECO:0007669"/>
    <property type="project" value="UniProtKB-UniRule"/>
</dbReference>
<comment type="subunit">
    <text evidence="3 8">Homodimer.</text>
</comment>
<dbReference type="PROSITE" id="PS00599">
    <property type="entry name" value="AA_TRANSFER_CLASS_2"/>
    <property type="match status" value="1"/>
</dbReference>
<organism evidence="10 11">
    <name type="scientific">Alkalibacter rhizosphaerae</name>
    <dbReference type="NCBI Taxonomy" id="2815577"/>
    <lineage>
        <taxon>Bacteria</taxon>
        <taxon>Bacillati</taxon>
        <taxon>Bacillota</taxon>
        <taxon>Clostridia</taxon>
        <taxon>Eubacteriales</taxon>
        <taxon>Eubacteriaceae</taxon>
        <taxon>Alkalibacter</taxon>
    </lineage>
</organism>
<dbReference type="InterPro" id="IPR015421">
    <property type="entry name" value="PyrdxlP-dep_Trfase_major"/>
</dbReference>
<dbReference type="InterPro" id="IPR015424">
    <property type="entry name" value="PyrdxlP-dep_Trfase"/>
</dbReference>
<comment type="similarity">
    <text evidence="8">Belongs to the class-II pyridoxal-phosphate-dependent aminotransferase family. Histidinol-phosphate aminotransferase subfamily.</text>
</comment>
<evidence type="ECO:0000256" key="8">
    <source>
        <dbReference type="HAMAP-Rule" id="MF_01023"/>
    </source>
</evidence>
<gene>
    <name evidence="8" type="primary">hisC</name>
    <name evidence="10" type="ORF">J0B03_07225</name>
</gene>
<evidence type="ECO:0000259" key="9">
    <source>
        <dbReference type="Pfam" id="PF00155"/>
    </source>
</evidence>
<evidence type="ECO:0000313" key="10">
    <source>
        <dbReference type="EMBL" id="QSX07627.1"/>
    </source>
</evidence>
<evidence type="ECO:0000256" key="1">
    <source>
        <dbReference type="ARBA" id="ARBA00001933"/>
    </source>
</evidence>
<dbReference type="GO" id="GO:0000105">
    <property type="term" value="P:L-histidine biosynthetic process"/>
    <property type="evidence" value="ECO:0007669"/>
    <property type="project" value="UniProtKB-UniRule"/>
</dbReference>
<dbReference type="InterPro" id="IPR050106">
    <property type="entry name" value="HistidinolP_aminotransfase"/>
</dbReference>
<reference evidence="10" key="1">
    <citation type="submission" date="2021-03" db="EMBL/GenBank/DDBJ databases">
        <title>Alkalibacter marinus sp. nov., isolated from tidal flat sediment.</title>
        <authorList>
            <person name="Namirimu T."/>
            <person name="Yang J.-A."/>
            <person name="Yang S.-H."/>
            <person name="Kim Y.-J."/>
            <person name="Kwon K.K."/>
        </authorList>
    </citation>
    <scope>NUCLEOTIDE SEQUENCE</scope>
    <source>
        <strain evidence="10">ES005</strain>
    </source>
</reference>
<dbReference type="NCBIfam" id="TIGR01141">
    <property type="entry name" value="hisC"/>
    <property type="match status" value="1"/>
</dbReference>
<dbReference type="PANTHER" id="PTHR43643">
    <property type="entry name" value="HISTIDINOL-PHOSPHATE AMINOTRANSFERASE 2"/>
    <property type="match status" value="1"/>
</dbReference>
<accession>A0A975AGQ6</accession>
<keyword evidence="8" id="KW-0028">Amino-acid biosynthesis</keyword>
<dbReference type="Gene3D" id="3.90.1150.10">
    <property type="entry name" value="Aspartate Aminotransferase, domain 1"/>
    <property type="match status" value="1"/>
</dbReference>
<keyword evidence="6 8" id="KW-0663">Pyridoxal phosphate</keyword>
<evidence type="ECO:0000256" key="7">
    <source>
        <dbReference type="ARBA" id="ARBA00047481"/>
    </source>
</evidence>
<dbReference type="EMBL" id="CP071444">
    <property type="protein sequence ID" value="QSX07627.1"/>
    <property type="molecule type" value="Genomic_DNA"/>
</dbReference>
<dbReference type="KEGG" id="alka:J0B03_07225"/>
<proteinExistence type="inferred from homology"/>
<dbReference type="AlphaFoldDB" id="A0A975AGQ6"/>
<evidence type="ECO:0000256" key="5">
    <source>
        <dbReference type="ARBA" id="ARBA00022679"/>
    </source>
</evidence>
<feature type="domain" description="Aminotransferase class I/classII large" evidence="9">
    <location>
        <begin position="26"/>
        <end position="360"/>
    </location>
</feature>
<name>A0A975AGQ6_9FIRM</name>
<keyword evidence="4 8" id="KW-0032">Aminotransferase</keyword>
<evidence type="ECO:0000256" key="4">
    <source>
        <dbReference type="ARBA" id="ARBA00022576"/>
    </source>
</evidence>
<protein>
    <recommendedName>
        <fullName evidence="8">Histidinol-phosphate aminotransferase</fullName>
        <ecNumber evidence="8">2.6.1.9</ecNumber>
    </recommendedName>
    <alternativeName>
        <fullName evidence="8">Imidazole acetol-phosphate transaminase</fullName>
    </alternativeName>
</protein>
<sequence>MRNMLSRLAQELEPYVPGEQPVDKVYVKLNTNENPYPPSDRVLAAIHGAVDRLRLYPDPENTELKEVLATYWNSRLSYGSPKLETENFFVGNGSDEVLGFAFPAFFTDREVAFADITYSFYPVYAKLFHCTYREIPLDEDFQIPVEEFVKLAKEETPPAGILLANPNAPTGRGLSKEDVEKIIRANEESVVLVDEAYIDFGGESVVDLVREYDNLLVVQTLSKSRSLAGLRVGYAVGSETLIDGLNRVKNSFNSYTVDRLAMAGAVAAICDESHFQRTRHLIMETRSRVTEKLEEMGFNVVESEANFIFVTHKSHPAKDLFQGLREKGVLVRYFNKPRIDNYLRITIGTDGEMDILLHALEELLA</sequence>
<keyword evidence="8" id="KW-0368">Histidine biosynthesis</keyword>